<dbReference type="EMBL" id="BK015060">
    <property type="protein sequence ID" value="DAD89398.1"/>
    <property type="molecule type" value="Genomic_DNA"/>
</dbReference>
<proteinExistence type="predicted"/>
<reference evidence="1" key="1">
    <citation type="journal article" date="2021" name="Proc. Natl. Acad. Sci. U.S.A.">
        <title>A Catalog of Tens of Thousands of Viruses from Human Metagenomes Reveals Hidden Associations with Chronic Diseases.</title>
        <authorList>
            <person name="Tisza M.J."/>
            <person name="Buck C.B."/>
        </authorList>
    </citation>
    <scope>NUCLEOTIDE SEQUENCE</scope>
    <source>
        <strain evidence="1">CtiJY10</strain>
    </source>
</reference>
<accession>A0A8S5N460</accession>
<dbReference type="InterPro" id="IPR036412">
    <property type="entry name" value="HAD-like_sf"/>
</dbReference>
<organism evidence="1">
    <name type="scientific">Podoviridae sp. ctiJY10</name>
    <dbReference type="NCBI Taxonomy" id="2826572"/>
    <lineage>
        <taxon>Viruses</taxon>
        <taxon>Duplodnaviria</taxon>
        <taxon>Heunggongvirae</taxon>
        <taxon>Uroviricota</taxon>
        <taxon>Caudoviricetes</taxon>
    </lineage>
</organism>
<sequence length="128" mass="14542">MIDKSTYNEDALFPQIAAVDFDGLLVENKFPEIGEIRQPMFNAVKCLQENGWKIILWSCRTGDMLKDAVEFCVQHGLVPDAVNENLKEVQEYFGGDTRKVFANMYLDDRSANYRSDLGVFATIPPETL</sequence>
<dbReference type="SUPFAM" id="SSF56784">
    <property type="entry name" value="HAD-like"/>
    <property type="match status" value="1"/>
</dbReference>
<protein>
    <submittedName>
        <fullName evidence="1">Nucleotidase 5'-nucleotidase</fullName>
    </submittedName>
</protein>
<dbReference type="InterPro" id="IPR023214">
    <property type="entry name" value="HAD_sf"/>
</dbReference>
<evidence type="ECO:0000313" key="1">
    <source>
        <dbReference type="EMBL" id="DAD89398.1"/>
    </source>
</evidence>
<dbReference type="Gene3D" id="3.40.50.1000">
    <property type="entry name" value="HAD superfamily/HAD-like"/>
    <property type="match status" value="1"/>
</dbReference>
<name>A0A8S5N460_9CAUD</name>